<feature type="transmembrane region" description="Helical" evidence="8">
    <location>
        <begin position="252"/>
        <end position="272"/>
    </location>
</feature>
<evidence type="ECO:0000256" key="5">
    <source>
        <dbReference type="ARBA" id="ARBA00023098"/>
    </source>
</evidence>
<feature type="transmembrane region" description="Helical" evidence="8">
    <location>
        <begin position="424"/>
        <end position="445"/>
    </location>
</feature>
<evidence type="ECO:0000256" key="6">
    <source>
        <dbReference type="ARBA" id="ARBA00023136"/>
    </source>
</evidence>
<evidence type="ECO:0000313" key="11">
    <source>
        <dbReference type="WBParaSite" id="NBR_0000623501-mRNA-1"/>
    </source>
</evidence>
<evidence type="ECO:0000313" key="9">
    <source>
        <dbReference type="EMBL" id="VDL69825.1"/>
    </source>
</evidence>
<dbReference type="GO" id="GO:0005789">
    <property type="term" value="C:endoplasmic reticulum membrane"/>
    <property type="evidence" value="ECO:0007669"/>
    <property type="project" value="UniProtKB-SubCell"/>
</dbReference>
<keyword evidence="6 8" id="KW-0472">Membrane</keyword>
<reference evidence="11" key="1">
    <citation type="submission" date="2017-02" db="UniProtKB">
        <authorList>
            <consortium name="WormBaseParasite"/>
        </authorList>
    </citation>
    <scope>IDENTIFICATION</scope>
</reference>
<organism evidence="11">
    <name type="scientific">Nippostrongylus brasiliensis</name>
    <name type="common">Rat hookworm</name>
    <dbReference type="NCBI Taxonomy" id="27835"/>
    <lineage>
        <taxon>Eukaryota</taxon>
        <taxon>Metazoa</taxon>
        <taxon>Ecdysozoa</taxon>
        <taxon>Nematoda</taxon>
        <taxon>Chromadorea</taxon>
        <taxon>Rhabditida</taxon>
        <taxon>Rhabditina</taxon>
        <taxon>Rhabditomorpha</taxon>
        <taxon>Strongyloidea</taxon>
        <taxon>Heligmosomidae</taxon>
        <taxon>Nippostrongylus</taxon>
    </lineage>
</organism>
<dbReference type="Pfam" id="PF06775">
    <property type="entry name" value="Seipin"/>
    <property type="match status" value="1"/>
</dbReference>
<dbReference type="InterPro" id="IPR009617">
    <property type="entry name" value="Seipin"/>
</dbReference>
<feature type="compositionally biased region" description="Basic and acidic residues" evidence="7">
    <location>
        <begin position="296"/>
        <end position="305"/>
    </location>
</feature>
<evidence type="ECO:0000256" key="7">
    <source>
        <dbReference type="SAM" id="MobiDB-lite"/>
    </source>
</evidence>
<comment type="subcellular location">
    <subcellularLocation>
        <location evidence="1">Endoplasmic reticulum membrane</location>
        <topology evidence="1">Multi-pass membrane protein</topology>
    </subcellularLocation>
</comment>
<keyword evidence="3" id="KW-0256">Endoplasmic reticulum</keyword>
<accession>A0A0N4XU71</accession>
<sequence>MQGFVAGKVQSQLQRVRNLSRDTNVFYTAVSLLTQFSVAFFIAAITPLVVRGLSRRADMEECPFHPEGKDASFLRRIILPSSIRNEFELNLSFNTCGSDLHGVCSFPTASVEYDKGTLFSPSVTYALSVRLRFADLEQGQKLGIFQNVIKFYDEQKLLKTYSKASYLKEPRILTKMMWVILFPLYFCGVFHDYNFLEIPLTQDHIELGSQLSTRLVYQLEDRFALIDSAVLVIDARFGLIRHLLYNWPITTSVIMFSSSLAACSIFIILYWGTRSLAASSQAGDSDVVGSPITRNQPEEPPSKPAVKEIADDEYIPDNVDEVPSSGNFTQIPGWNTQPVLEEVPPLDPTSNAVMCASELTSCQWCPLVRCSETLHHCHRYAMVSVVDTNYPVEMNLNRRGQLVAGTVDRHVCAPCQSELSPYDWLYLLFMAILPLLVHCFCVHWYTPKNSSRVHELCEHLCCVLECTVASIAAVLAFPPRLSFTLWGCARSHIKEWYPELYNPIMKHVKPLRCSYEIVFPLYSLPFVYLIFLLFAVLILRSILYVGILRRKRDAKAFYYALLSIPKIAVIHAVLVCGHFL</sequence>
<keyword evidence="5" id="KW-0443">Lipid metabolism</keyword>
<proteinExistence type="predicted"/>
<evidence type="ECO:0000313" key="10">
    <source>
        <dbReference type="Proteomes" id="UP000271162"/>
    </source>
</evidence>
<dbReference type="GO" id="GO:0140042">
    <property type="term" value="P:lipid droplet formation"/>
    <property type="evidence" value="ECO:0007669"/>
    <property type="project" value="UniProtKB-ARBA"/>
</dbReference>
<dbReference type="Proteomes" id="UP000271162">
    <property type="component" value="Unassembled WGS sequence"/>
</dbReference>
<dbReference type="PANTHER" id="PTHR12740:SF4">
    <property type="entry name" value="JNK1_MAPK8-ASSOCIATED MEMBRANE PROTEIN"/>
    <property type="match status" value="1"/>
</dbReference>
<feature type="transmembrane region" description="Helical" evidence="8">
    <location>
        <begin position="526"/>
        <end position="545"/>
    </location>
</feature>
<dbReference type="EMBL" id="UYSL01019786">
    <property type="protein sequence ID" value="VDL69825.1"/>
    <property type="molecule type" value="Genomic_DNA"/>
</dbReference>
<feature type="region of interest" description="Disordered" evidence="7">
    <location>
        <begin position="284"/>
        <end position="305"/>
    </location>
</feature>
<dbReference type="GO" id="GO:0006986">
    <property type="term" value="P:response to unfolded protein"/>
    <property type="evidence" value="ECO:0007669"/>
    <property type="project" value="InterPro"/>
</dbReference>
<dbReference type="PANTHER" id="PTHR12740">
    <property type="entry name" value="JNK1/MAPK8-ASSOCIATED MEMBRANE PROTEIN"/>
    <property type="match status" value="1"/>
</dbReference>
<name>A0A0N4XU71_NIPBR</name>
<reference evidence="9 10" key="2">
    <citation type="submission" date="2018-11" db="EMBL/GenBank/DDBJ databases">
        <authorList>
            <consortium name="Pathogen Informatics"/>
        </authorList>
    </citation>
    <scope>NUCLEOTIDE SEQUENCE [LARGE SCALE GENOMIC DNA]</scope>
</reference>
<dbReference type="GO" id="GO:0006629">
    <property type="term" value="P:lipid metabolic process"/>
    <property type="evidence" value="ECO:0007669"/>
    <property type="project" value="UniProtKB-KW"/>
</dbReference>
<evidence type="ECO:0000256" key="3">
    <source>
        <dbReference type="ARBA" id="ARBA00022824"/>
    </source>
</evidence>
<feature type="transmembrane region" description="Helical" evidence="8">
    <location>
        <begin position="25"/>
        <end position="50"/>
    </location>
</feature>
<dbReference type="Pfam" id="PF05571">
    <property type="entry name" value="JAMP"/>
    <property type="match status" value="1"/>
</dbReference>
<evidence type="ECO:0000256" key="8">
    <source>
        <dbReference type="SAM" id="Phobius"/>
    </source>
</evidence>
<dbReference type="AlphaFoldDB" id="A0A0N4XU71"/>
<dbReference type="GO" id="GO:0036503">
    <property type="term" value="P:ERAD pathway"/>
    <property type="evidence" value="ECO:0007669"/>
    <property type="project" value="TreeGrafter"/>
</dbReference>
<keyword evidence="10" id="KW-1185">Reference proteome</keyword>
<gene>
    <name evidence="9" type="ORF">NBR_LOCUS6236</name>
</gene>
<dbReference type="STRING" id="27835.A0A0N4XU71"/>
<evidence type="ECO:0000256" key="1">
    <source>
        <dbReference type="ARBA" id="ARBA00004477"/>
    </source>
</evidence>
<dbReference type="CDD" id="cd23995">
    <property type="entry name" value="Seipin_BSCL2_like"/>
    <property type="match status" value="1"/>
</dbReference>
<dbReference type="WBParaSite" id="NBR_0000623501-mRNA-1">
    <property type="protein sequence ID" value="NBR_0000623501-mRNA-1"/>
    <property type="gene ID" value="NBR_0000623501"/>
</dbReference>
<dbReference type="InterPro" id="IPR008485">
    <property type="entry name" value="JAMP"/>
</dbReference>
<keyword evidence="2 8" id="KW-0812">Transmembrane</keyword>
<evidence type="ECO:0000256" key="4">
    <source>
        <dbReference type="ARBA" id="ARBA00022989"/>
    </source>
</evidence>
<evidence type="ECO:0000256" key="2">
    <source>
        <dbReference type="ARBA" id="ARBA00022692"/>
    </source>
</evidence>
<feature type="transmembrane region" description="Helical" evidence="8">
    <location>
        <begin position="557"/>
        <end position="575"/>
    </location>
</feature>
<keyword evidence="4 8" id="KW-1133">Transmembrane helix</keyword>
<dbReference type="GO" id="GO:0031625">
    <property type="term" value="F:ubiquitin protein ligase binding"/>
    <property type="evidence" value="ECO:0007669"/>
    <property type="project" value="TreeGrafter"/>
</dbReference>
<protein>
    <submittedName>
        <fullName evidence="11">Seipin</fullName>
    </submittedName>
</protein>